<dbReference type="Gene3D" id="2.60.120.10">
    <property type="entry name" value="Jelly Rolls"/>
    <property type="match status" value="2"/>
</dbReference>
<dbReference type="SUPFAM" id="SSF51182">
    <property type="entry name" value="RmlC-like cupins"/>
    <property type="match status" value="1"/>
</dbReference>
<dbReference type="CDD" id="cd02910">
    <property type="entry name" value="cupin_Yhhw_N"/>
    <property type="match status" value="1"/>
</dbReference>
<keyword evidence="2" id="KW-0479">Metal-binding</keyword>
<feature type="binding site" evidence="2">
    <location>
        <position position="101"/>
    </location>
    <ligand>
        <name>Fe cation</name>
        <dbReference type="ChEBI" id="CHEBI:24875"/>
    </ligand>
</feature>
<dbReference type="EMBL" id="BJVU01000007">
    <property type="protein sequence ID" value="GEL59145.1"/>
    <property type="molecule type" value="Genomic_DNA"/>
</dbReference>
<dbReference type="InterPro" id="IPR012093">
    <property type="entry name" value="Pirin"/>
</dbReference>
<keyword evidence="2" id="KW-0408">Iron</keyword>
<evidence type="ECO:0000259" key="5">
    <source>
        <dbReference type="Pfam" id="PF17954"/>
    </source>
</evidence>
<dbReference type="Pfam" id="PF02678">
    <property type="entry name" value="Pirin"/>
    <property type="match status" value="1"/>
</dbReference>
<accession>A0A0D6N0T5</accession>
<dbReference type="InterPro" id="IPR041602">
    <property type="entry name" value="Quercetinase_C"/>
</dbReference>
<feature type="binding site" evidence="2">
    <location>
        <position position="57"/>
    </location>
    <ligand>
        <name>Fe cation</name>
        <dbReference type="ChEBI" id="CHEBI:24875"/>
    </ligand>
</feature>
<reference evidence="7 9" key="2">
    <citation type="submission" date="2019-07" db="EMBL/GenBank/DDBJ databases">
        <title>Whole genome shotgun sequence of Acetobacter cibinongensis NBRC 16605.</title>
        <authorList>
            <person name="Hosoyama A."/>
            <person name="Uohara A."/>
            <person name="Ohji S."/>
            <person name="Ichikawa N."/>
        </authorList>
    </citation>
    <scope>NUCLEOTIDE SEQUENCE [LARGE SCALE GENOMIC DNA]</scope>
    <source>
        <strain evidence="7 9">NBRC 16605</strain>
    </source>
</reference>
<dbReference type="InterPro" id="IPR003829">
    <property type="entry name" value="Pirin_N_dom"/>
</dbReference>
<evidence type="ECO:0000256" key="3">
    <source>
        <dbReference type="RuleBase" id="RU003457"/>
    </source>
</evidence>
<dbReference type="InterPro" id="IPR014710">
    <property type="entry name" value="RmlC-like_jellyroll"/>
</dbReference>
<evidence type="ECO:0000313" key="7">
    <source>
        <dbReference type="EMBL" id="GEL59145.1"/>
    </source>
</evidence>
<dbReference type="Proteomes" id="UP000032671">
    <property type="component" value="Unassembled WGS sequence"/>
</dbReference>
<name>A0A0D6N0T5_9PROT</name>
<evidence type="ECO:0000313" key="9">
    <source>
        <dbReference type="Proteomes" id="UP000321891"/>
    </source>
</evidence>
<dbReference type="PIRSF" id="PIRSF006232">
    <property type="entry name" value="Pirin"/>
    <property type="match status" value="1"/>
</dbReference>
<evidence type="ECO:0000313" key="8">
    <source>
        <dbReference type="Proteomes" id="UP000032671"/>
    </source>
</evidence>
<feature type="domain" description="Quercetin 2,3-dioxygenase C-terminal cupin" evidence="5">
    <location>
        <begin position="146"/>
        <end position="230"/>
    </location>
</feature>
<dbReference type="AlphaFoldDB" id="A0A0D6N0T5"/>
<comment type="similarity">
    <text evidence="1 3">Belongs to the pirin family.</text>
</comment>
<dbReference type="STRING" id="1231339.Abci_007_025"/>
<proteinExistence type="inferred from homology"/>
<evidence type="ECO:0000256" key="2">
    <source>
        <dbReference type="PIRSR" id="PIRSR006232-1"/>
    </source>
</evidence>
<evidence type="ECO:0000259" key="4">
    <source>
        <dbReference type="Pfam" id="PF02678"/>
    </source>
</evidence>
<sequence>MIEVRPFATLGHANHGWLDATYHFSFSQYFDPKRMHWGTVRVWNDDIIAPGGGFPTHPHQDMEIVTYVREGAITHEDSLGNKGRTEAGDIQVMSAGTGIRHSEYNLEDTPTRCFQIWILPDRKGRKPSWGTRPFPKADRSGKFVVLASGHAEDEGALTLNTDARLMAATLPAGQTLTYSLGKDRVAYLVVAKGRITIGDQQAGERDGVALAELETVSITATEDAELVMVETPYLPTA</sequence>
<dbReference type="RefSeq" id="WP_048837723.1">
    <property type="nucleotide sequence ID" value="NZ_BAMV01000007.1"/>
</dbReference>
<dbReference type="EMBL" id="BAMV01000007">
    <property type="protein sequence ID" value="GAN59622.1"/>
    <property type="molecule type" value="Genomic_DNA"/>
</dbReference>
<dbReference type="PANTHER" id="PTHR43212:SF3">
    <property type="entry name" value="QUERCETIN 2,3-DIOXYGENASE"/>
    <property type="match status" value="1"/>
</dbReference>
<evidence type="ECO:0000313" key="6">
    <source>
        <dbReference type="EMBL" id="GAN59622.1"/>
    </source>
</evidence>
<feature type="binding site" evidence="2">
    <location>
        <position position="59"/>
    </location>
    <ligand>
        <name>Fe cation</name>
        <dbReference type="ChEBI" id="CHEBI:24875"/>
    </ligand>
</feature>
<dbReference type="PANTHER" id="PTHR43212">
    <property type="entry name" value="QUERCETIN 2,3-DIOXYGENASE"/>
    <property type="match status" value="1"/>
</dbReference>
<dbReference type="InterPro" id="IPR011051">
    <property type="entry name" value="RmlC_Cupin_sf"/>
</dbReference>
<dbReference type="Pfam" id="PF17954">
    <property type="entry name" value="Pirin_C_2"/>
    <property type="match status" value="1"/>
</dbReference>
<organism evidence="6 8">
    <name type="scientific">Acetobacter cibinongensis</name>
    <dbReference type="NCBI Taxonomy" id="146475"/>
    <lineage>
        <taxon>Bacteria</taxon>
        <taxon>Pseudomonadati</taxon>
        <taxon>Pseudomonadota</taxon>
        <taxon>Alphaproteobacteria</taxon>
        <taxon>Acetobacterales</taxon>
        <taxon>Acetobacteraceae</taxon>
        <taxon>Acetobacter</taxon>
    </lineage>
</organism>
<dbReference type="GO" id="GO:0046872">
    <property type="term" value="F:metal ion binding"/>
    <property type="evidence" value="ECO:0007669"/>
    <property type="project" value="UniProtKB-KW"/>
</dbReference>
<feature type="binding site" evidence="2">
    <location>
        <position position="103"/>
    </location>
    <ligand>
        <name>Fe cation</name>
        <dbReference type="ChEBI" id="CHEBI:24875"/>
    </ligand>
</feature>
<accession>A0A6N3SP51</accession>
<dbReference type="Proteomes" id="UP000321891">
    <property type="component" value="Unassembled WGS sequence"/>
</dbReference>
<comment type="cofactor">
    <cofactor evidence="2">
        <name>Fe cation</name>
        <dbReference type="ChEBI" id="CHEBI:24875"/>
    </cofactor>
    <text evidence="2">Binds 1 Fe cation per subunit.</text>
</comment>
<feature type="domain" description="Pirin N-terminal" evidence="4">
    <location>
        <begin position="11"/>
        <end position="118"/>
    </location>
</feature>
<comment type="caution">
    <text evidence="6">The sequence shown here is derived from an EMBL/GenBank/DDBJ whole genome shotgun (WGS) entry which is preliminary data.</text>
</comment>
<keyword evidence="9" id="KW-1185">Reference proteome</keyword>
<protein>
    <submittedName>
        <fullName evidence="6">Iron-binding nuclear protein Pirin</fullName>
    </submittedName>
    <submittedName>
        <fullName evidence="7">Quercetin 2,3-dioxygenase</fullName>
    </submittedName>
</protein>
<reference evidence="6 8" key="1">
    <citation type="submission" date="2012-11" db="EMBL/GenBank/DDBJ databases">
        <title>Whole genome sequence of Acetobacter cibinongensis 4H-1.</title>
        <authorList>
            <person name="Azuma Y."/>
            <person name="Higashiura N."/>
            <person name="Hirakawa H."/>
            <person name="Matsushita K."/>
        </authorList>
    </citation>
    <scope>NUCLEOTIDE SEQUENCE [LARGE SCALE GENOMIC DNA]</scope>
    <source>
        <strain evidence="6 8">4H-1</strain>
    </source>
</reference>
<gene>
    <name evidence="6" type="ORF">Abci_007_025</name>
    <name evidence="7" type="ORF">ACI01nite_17470</name>
</gene>
<evidence type="ECO:0000256" key="1">
    <source>
        <dbReference type="ARBA" id="ARBA00008416"/>
    </source>
</evidence>